<evidence type="ECO:0000313" key="2">
    <source>
        <dbReference type="Proteomes" id="UP000789845"/>
    </source>
</evidence>
<dbReference type="AlphaFoldDB" id="A0A9C7GC30"/>
<evidence type="ECO:0000313" key="1">
    <source>
        <dbReference type="EMBL" id="CAG9609583.1"/>
    </source>
</evidence>
<evidence type="ECO:0008006" key="3">
    <source>
        <dbReference type="Google" id="ProtNLM"/>
    </source>
</evidence>
<organism evidence="1 2">
    <name type="scientific">Pseudoneobacillus rhizosphaerae</name>
    <dbReference type="NCBI Taxonomy" id="2880968"/>
    <lineage>
        <taxon>Bacteria</taxon>
        <taxon>Bacillati</taxon>
        <taxon>Bacillota</taxon>
        <taxon>Bacilli</taxon>
        <taxon>Bacillales</taxon>
        <taxon>Bacillaceae</taxon>
        <taxon>Pseudoneobacillus</taxon>
    </lineage>
</organism>
<dbReference type="Pfam" id="PF11392">
    <property type="entry name" value="AllH"/>
    <property type="match status" value="1"/>
</dbReference>
<dbReference type="RefSeq" id="WP_230497818.1">
    <property type="nucleotide sequence ID" value="NZ_CAKJTG010000021.1"/>
</dbReference>
<name>A0A9C7GC30_9BACI</name>
<comment type="caution">
    <text evidence="1">The sequence shown here is derived from an EMBL/GenBank/DDBJ whole genome shotgun (WGS) entry which is preliminary data.</text>
</comment>
<dbReference type="InterPro" id="IPR021530">
    <property type="entry name" value="AllH-like"/>
</dbReference>
<sequence length="294" mass="32448">MRYAISGDSDFIQKIKASEFSGYVHSIFNRTVNIQSLENGELYTVACQEIDNGPNTLVIQVERFNTINLSVNDQVYTENNFLHIANKLTIAVDKAALWESILPEYPQKVEILNRNSTKMRDYIDHYGIGGGMKKSNHPTTPFEIELSRLLEERTGLLLTELFNNRHSEAIEKASKLIGLGPGLTPSGDDFLVGLFTILNLPKSPTHPLKDFCLEVVKLAKPLTNEISYMAMQKASIGKVRESIISLIHSILYGTEEDLILSLNKVLKIGSSSGTDIALGILAGLEANKIAGGKV</sequence>
<proteinExistence type="predicted"/>
<reference evidence="1" key="1">
    <citation type="submission" date="2021-10" db="EMBL/GenBank/DDBJ databases">
        <authorList>
            <person name="Criscuolo A."/>
        </authorList>
    </citation>
    <scope>NUCLEOTIDE SEQUENCE</scope>
    <source>
        <strain evidence="1">CIP111885</strain>
    </source>
</reference>
<protein>
    <recommendedName>
        <fullName evidence="3">DUF2877 domain-containing protein</fullName>
    </recommendedName>
</protein>
<dbReference type="Proteomes" id="UP000789845">
    <property type="component" value="Unassembled WGS sequence"/>
</dbReference>
<dbReference type="EMBL" id="CAKJTG010000021">
    <property type="protein sequence ID" value="CAG9609583.1"/>
    <property type="molecule type" value="Genomic_DNA"/>
</dbReference>
<gene>
    <name evidence="1" type="ORF">NEOCIP111885_03326</name>
</gene>
<keyword evidence="2" id="KW-1185">Reference proteome</keyword>
<accession>A0A9C7GC30</accession>